<dbReference type="PROSITE" id="PS50975">
    <property type="entry name" value="ATP_GRASP"/>
    <property type="match status" value="1"/>
</dbReference>
<dbReference type="RefSeq" id="WP_249286301.1">
    <property type="nucleotide sequence ID" value="NZ_JACRWC010000033.1"/>
</dbReference>
<evidence type="ECO:0000259" key="2">
    <source>
        <dbReference type="PROSITE" id="PS50975"/>
    </source>
</evidence>
<dbReference type="InterPro" id="IPR011761">
    <property type="entry name" value="ATP-grasp"/>
</dbReference>
<dbReference type="InterPro" id="IPR005479">
    <property type="entry name" value="CPAse_ATP-bd"/>
</dbReference>
<sequence length="411" mass="48131">MKAKELEFIPVILGGDITTYSLARSFHEEYGIKSIAISTVKNWLNSYSSIIDNIIEPKMNDLDTFLKRLTSLGEQYLGKKKLILIACGDWYVRMIIENRDTLEKYYVIPYIQEELLNKLVLKDSFYDICEKTGVDYPKTFVYDVKEKTELDLPFDFPVIAKPASSAEYHYAEFPGKKKVFKFNSMDELKTMLSNLEKSSYNYKFLIQDFIPGDDNYMHILTCYVDQDSKVRFMSFGHTILEDHGDAAIGNPVAIINQVDREVMDKSIRFLEETGYTGFANFDIKYDERDGKYRYFEINTRLGRSNFYVTGSGFNAVKWIVDDLIYHKEFDDEIVIADNENLYTVVPKSIVLAYCGTLELKEQVQRLYREGKVSNPIDYKGERNIIHKLYVKYFMHTQKKRFKRFMELEGIK</sequence>
<dbReference type="GO" id="GO:0005524">
    <property type="term" value="F:ATP binding"/>
    <property type="evidence" value="ECO:0007669"/>
    <property type="project" value="UniProtKB-UniRule"/>
</dbReference>
<proteinExistence type="predicted"/>
<keyword evidence="1" id="KW-0067">ATP-binding</keyword>
<evidence type="ECO:0000256" key="1">
    <source>
        <dbReference type="PROSITE-ProRule" id="PRU00409"/>
    </source>
</evidence>
<protein>
    <recommendedName>
        <fullName evidence="2">ATP-grasp domain-containing protein</fullName>
    </recommendedName>
</protein>
<keyword evidence="4" id="KW-1185">Reference proteome</keyword>
<dbReference type="EMBL" id="JACRWC010000033">
    <property type="protein sequence ID" value="MBC5998755.1"/>
    <property type="molecule type" value="Genomic_DNA"/>
</dbReference>
<dbReference type="Gene3D" id="3.30.470.20">
    <property type="entry name" value="ATP-grasp fold, B domain"/>
    <property type="match status" value="1"/>
</dbReference>
<dbReference type="GO" id="GO:0046872">
    <property type="term" value="F:metal ion binding"/>
    <property type="evidence" value="ECO:0007669"/>
    <property type="project" value="InterPro"/>
</dbReference>
<evidence type="ECO:0000313" key="4">
    <source>
        <dbReference type="Proteomes" id="UP000644115"/>
    </source>
</evidence>
<dbReference type="SUPFAM" id="SSF56059">
    <property type="entry name" value="Glutathione synthetase ATP-binding domain-like"/>
    <property type="match status" value="1"/>
</dbReference>
<feature type="domain" description="ATP-grasp" evidence="2">
    <location>
        <begin position="126"/>
        <end position="324"/>
    </location>
</feature>
<accession>A0A923N9Q8</accession>
<dbReference type="Pfam" id="PF02786">
    <property type="entry name" value="CPSase_L_D2"/>
    <property type="match status" value="1"/>
</dbReference>
<evidence type="ECO:0000313" key="3">
    <source>
        <dbReference type="EMBL" id="MBC5998755.1"/>
    </source>
</evidence>
<keyword evidence="1" id="KW-0547">Nucleotide-binding</keyword>
<comment type="caution">
    <text evidence="3">The sequence shown here is derived from an EMBL/GenBank/DDBJ whole genome shotgun (WGS) entry which is preliminary data.</text>
</comment>
<dbReference type="AlphaFoldDB" id="A0A923N9Q8"/>
<dbReference type="Proteomes" id="UP000644115">
    <property type="component" value="Unassembled WGS sequence"/>
</dbReference>
<reference evidence="3" key="1">
    <citation type="submission" date="2020-08" db="EMBL/GenBank/DDBJ databases">
        <authorList>
            <person name="Liu C."/>
            <person name="Sun Q."/>
        </authorList>
    </citation>
    <scope>NUCLEOTIDE SEQUENCE</scope>
    <source>
        <strain evidence="3">BX16</strain>
    </source>
</reference>
<organism evidence="3 4">
    <name type="scientific">Lentihominibacter faecis</name>
    <dbReference type="NCBI Taxonomy" id="2764712"/>
    <lineage>
        <taxon>Bacteria</taxon>
        <taxon>Bacillati</taxon>
        <taxon>Bacillota</taxon>
        <taxon>Clostridia</taxon>
        <taxon>Peptostreptococcales</taxon>
        <taxon>Anaerovoracaceae</taxon>
        <taxon>Lentihominibacter</taxon>
    </lineage>
</organism>
<gene>
    <name evidence="3" type="ORF">H8876_01885</name>
</gene>
<name>A0A923N9Q8_9FIRM</name>